<sequence length="49" mass="5404">MILAQGPFRPDRPQRATKYSTLNAGTVLEHPGHSLKIWSMFSSATPHLG</sequence>
<name>A0A0B0P931_GOSAR</name>
<protein>
    <submittedName>
        <fullName evidence="1">Uncharacterized protein</fullName>
    </submittedName>
</protein>
<dbReference type="EMBL" id="KN414087">
    <property type="protein sequence ID" value="KHG19831.1"/>
    <property type="molecule type" value="Genomic_DNA"/>
</dbReference>
<dbReference type="Proteomes" id="UP000032142">
    <property type="component" value="Unassembled WGS sequence"/>
</dbReference>
<dbReference type="AlphaFoldDB" id="A0A0B0P931"/>
<organism evidence="1 2">
    <name type="scientific">Gossypium arboreum</name>
    <name type="common">Tree cotton</name>
    <name type="synonym">Gossypium nanking</name>
    <dbReference type="NCBI Taxonomy" id="29729"/>
    <lineage>
        <taxon>Eukaryota</taxon>
        <taxon>Viridiplantae</taxon>
        <taxon>Streptophyta</taxon>
        <taxon>Embryophyta</taxon>
        <taxon>Tracheophyta</taxon>
        <taxon>Spermatophyta</taxon>
        <taxon>Magnoliopsida</taxon>
        <taxon>eudicotyledons</taxon>
        <taxon>Gunneridae</taxon>
        <taxon>Pentapetalae</taxon>
        <taxon>rosids</taxon>
        <taxon>malvids</taxon>
        <taxon>Malvales</taxon>
        <taxon>Malvaceae</taxon>
        <taxon>Malvoideae</taxon>
        <taxon>Gossypium</taxon>
    </lineage>
</organism>
<reference evidence="2" key="1">
    <citation type="submission" date="2014-09" db="EMBL/GenBank/DDBJ databases">
        <authorList>
            <person name="Mudge J."/>
            <person name="Ramaraj T."/>
            <person name="Lindquist I.E."/>
            <person name="Bharti A.K."/>
            <person name="Sundararajan A."/>
            <person name="Cameron C.T."/>
            <person name="Woodward J.E."/>
            <person name="May G.D."/>
            <person name="Brubaker C."/>
            <person name="Broadhvest J."/>
            <person name="Wilkins T.A."/>
        </authorList>
    </citation>
    <scope>NUCLEOTIDE SEQUENCE</scope>
    <source>
        <strain evidence="2">cv. AKA8401</strain>
    </source>
</reference>
<gene>
    <name evidence="1" type="ORF">F383_07691</name>
</gene>
<accession>A0A0B0P931</accession>
<evidence type="ECO:0000313" key="2">
    <source>
        <dbReference type="Proteomes" id="UP000032142"/>
    </source>
</evidence>
<keyword evidence="2" id="KW-1185">Reference proteome</keyword>
<evidence type="ECO:0000313" key="1">
    <source>
        <dbReference type="EMBL" id="KHG19831.1"/>
    </source>
</evidence>
<proteinExistence type="predicted"/>